<dbReference type="InterPro" id="IPR011251">
    <property type="entry name" value="Luciferase-like_dom"/>
</dbReference>
<dbReference type="PANTHER" id="PTHR30137:SF6">
    <property type="entry name" value="LUCIFERASE-LIKE MONOOXYGENASE"/>
    <property type="match status" value="1"/>
</dbReference>
<dbReference type="RefSeq" id="WP_117321304.1">
    <property type="nucleotide sequence ID" value="NZ_QVTD01000003.1"/>
</dbReference>
<proteinExistence type="predicted"/>
<dbReference type="InterPro" id="IPR050766">
    <property type="entry name" value="Bact_Lucif_Oxidored"/>
</dbReference>
<evidence type="ECO:0000313" key="2">
    <source>
        <dbReference type="EMBL" id="RFU65128.1"/>
    </source>
</evidence>
<dbReference type="Pfam" id="PF00296">
    <property type="entry name" value="Bac_luciferase"/>
    <property type="match status" value="1"/>
</dbReference>
<dbReference type="GO" id="GO:0016705">
    <property type="term" value="F:oxidoreductase activity, acting on paired donors, with incorporation or reduction of molecular oxygen"/>
    <property type="evidence" value="ECO:0007669"/>
    <property type="project" value="InterPro"/>
</dbReference>
<name>A0A372LFQ3_9BACI</name>
<dbReference type="SUPFAM" id="SSF51679">
    <property type="entry name" value="Bacterial luciferase-like"/>
    <property type="match status" value="1"/>
</dbReference>
<dbReference type="InterPro" id="IPR036661">
    <property type="entry name" value="Luciferase-like_sf"/>
</dbReference>
<protein>
    <submittedName>
        <fullName evidence="2">LLM class flavin-dependent oxidoreductase</fullName>
    </submittedName>
</protein>
<dbReference type="Proteomes" id="UP000262939">
    <property type="component" value="Unassembled WGS sequence"/>
</dbReference>
<gene>
    <name evidence="2" type="ORF">D0466_04255</name>
</gene>
<comment type="caution">
    <text evidence="2">The sequence shown here is derived from an EMBL/GenBank/DDBJ whole genome shotgun (WGS) entry which is preliminary data.</text>
</comment>
<dbReference type="Gene3D" id="3.20.20.30">
    <property type="entry name" value="Luciferase-like domain"/>
    <property type="match status" value="1"/>
</dbReference>
<dbReference type="EMBL" id="QVTD01000003">
    <property type="protein sequence ID" value="RFU65128.1"/>
    <property type="molecule type" value="Genomic_DNA"/>
</dbReference>
<organism evidence="2 3">
    <name type="scientific">Peribacillus glennii</name>
    <dbReference type="NCBI Taxonomy" id="2303991"/>
    <lineage>
        <taxon>Bacteria</taxon>
        <taxon>Bacillati</taxon>
        <taxon>Bacillota</taxon>
        <taxon>Bacilli</taxon>
        <taxon>Bacillales</taxon>
        <taxon>Bacillaceae</taxon>
        <taxon>Peribacillus</taxon>
    </lineage>
</organism>
<dbReference type="OrthoDB" id="9814695at2"/>
<feature type="domain" description="Luciferase-like" evidence="1">
    <location>
        <begin position="29"/>
        <end position="358"/>
    </location>
</feature>
<reference evidence="2 3" key="1">
    <citation type="submission" date="2018-08" db="EMBL/GenBank/DDBJ databases">
        <title>Bacillus chawlae sp. nov., Bacillus glennii sp. nov., and Bacillus saganii sp. nov. Isolated from the Vehicle Assembly Building at Kennedy Space Center where the Viking Spacecraft were Assembled.</title>
        <authorList>
            <person name="Seuylemezian A."/>
            <person name="Vaishampayan P."/>
        </authorList>
    </citation>
    <scope>NUCLEOTIDE SEQUENCE [LARGE SCALE GENOMIC DNA]</scope>
    <source>
        <strain evidence="2 3">V44-8</strain>
    </source>
</reference>
<sequence>MKFVLFYLPTVGTRKQIESGMLPGQNTQAYQSMLYQITEQVKAADQLGYYAAAFTEHHFHIEGLEVSNNPIMLSLYLGMQTKNIKLAQLANVLPFHNPIRVAEDIAMLDQMTKGRAVFGMARGYQKRWADVLGQVYGVGATFSDKSQSDARNRQLFDEHYKIIRKAWASETFSHKGDIWTIPPEGLEFAAHNAVRDYGRGMGEDGTIKEIGIAPKLYQNREIEIWQPFSHSEDTWRFCATENIVPFMLNTDDTRMKRLIDAYHEEALKVGREIAYGDSIGVFRDVLVAKTDEDAHRLAADGNGFVWPAWFGDLGFNEALRREGETGKIKGDFKDLCERGFEFIGTPDTVNRQIEHLVKTHNPEYLLMWQYPGLVPHEDMMRHMEMFATQVMPNWTDSRETKSSSIPV</sequence>
<evidence type="ECO:0000313" key="3">
    <source>
        <dbReference type="Proteomes" id="UP000262939"/>
    </source>
</evidence>
<dbReference type="PANTHER" id="PTHR30137">
    <property type="entry name" value="LUCIFERASE-LIKE MONOOXYGENASE"/>
    <property type="match status" value="1"/>
</dbReference>
<dbReference type="AlphaFoldDB" id="A0A372LFQ3"/>
<dbReference type="GO" id="GO:0005829">
    <property type="term" value="C:cytosol"/>
    <property type="evidence" value="ECO:0007669"/>
    <property type="project" value="TreeGrafter"/>
</dbReference>
<accession>A0A372LFQ3</accession>
<keyword evidence="3" id="KW-1185">Reference proteome</keyword>
<evidence type="ECO:0000259" key="1">
    <source>
        <dbReference type="Pfam" id="PF00296"/>
    </source>
</evidence>